<evidence type="ECO:0000313" key="1">
    <source>
        <dbReference type="EMBL" id="MBG0779712.1"/>
    </source>
</evidence>
<evidence type="ECO:0000313" key="2">
    <source>
        <dbReference type="Proteomes" id="UP000706172"/>
    </source>
</evidence>
<dbReference type="Proteomes" id="UP000706172">
    <property type="component" value="Unassembled WGS sequence"/>
</dbReference>
<name>A0A931CRA4_9BACT</name>
<protein>
    <submittedName>
        <fullName evidence="1">Antitoxin</fullName>
    </submittedName>
</protein>
<proteinExistence type="predicted"/>
<accession>A0A931CRA4</accession>
<organism evidence="1 2">
    <name type="scientific">Desulfotignum balticum</name>
    <dbReference type="NCBI Taxonomy" id="115781"/>
    <lineage>
        <taxon>Bacteria</taxon>
        <taxon>Pseudomonadati</taxon>
        <taxon>Thermodesulfobacteriota</taxon>
        <taxon>Desulfobacteria</taxon>
        <taxon>Desulfobacterales</taxon>
        <taxon>Desulfobacteraceae</taxon>
        <taxon>Desulfotignum</taxon>
    </lineage>
</organism>
<dbReference type="EMBL" id="JACCQK010000415">
    <property type="protein sequence ID" value="MBG0779712.1"/>
    <property type="molecule type" value="Genomic_DNA"/>
</dbReference>
<sequence>MNTKLTLRLEENLIRAAKRHAGTLGKSVSQMVADYFYLLDTHSMDNKQPLTPIVASLRGSLKESGVDEKTYKRYLEDKYL</sequence>
<dbReference type="AlphaFoldDB" id="A0A931CRA4"/>
<reference evidence="1" key="1">
    <citation type="submission" date="2020-07" db="EMBL/GenBank/DDBJ databases">
        <title>Severe corrosion of carbon steel in oil field produced water can be linked to methanogenic archaea containing a special type of NiFe hydrogenase.</title>
        <authorList>
            <person name="Lahme S."/>
            <person name="Mand J."/>
            <person name="Longwell J."/>
            <person name="Smith R."/>
            <person name="Enning D."/>
        </authorList>
    </citation>
    <scope>NUCLEOTIDE SEQUENCE</scope>
    <source>
        <strain evidence="1">MIC098Bin6</strain>
    </source>
</reference>
<gene>
    <name evidence="1" type="ORF">H0S81_07275</name>
</gene>
<dbReference type="Pfam" id="PF19891">
    <property type="entry name" value="DUF6364"/>
    <property type="match status" value="1"/>
</dbReference>
<dbReference type="InterPro" id="IPR045944">
    <property type="entry name" value="DUF6364"/>
</dbReference>
<comment type="caution">
    <text evidence="1">The sequence shown here is derived from an EMBL/GenBank/DDBJ whole genome shotgun (WGS) entry which is preliminary data.</text>
</comment>